<evidence type="ECO:0000256" key="1">
    <source>
        <dbReference type="SAM" id="MobiDB-lite"/>
    </source>
</evidence>
<protein>
    <submittedName>
        <fullName evidence="2">Uncharacterized protein</fullName>
    </submittedName>
</protein>
<evidence type="ECO:0000313" key="2">
    <source>
        <dbReference type="EMBL" id="GIM74814.1"/>
    </source>
</evidence>
<evidence type="ECO:0000313" key="3">
    <source>
        <dbReference type="Proteomes" id="UP000680865"/>
    </source>
</evidence>
<keyword evidence="3" id="KW-1185">Reference proteome</keyword>
<comment type="caution">
    <text evidence="2">The sequence shown here is derived from an EMBL/GenBank/DDBJ whole genome shotgun (WGS) entry which is preliminary data.</text>
</comment>
<accession>A0A919VQE4</accession>
<reference evidence="2" key="1">
    <citation type="submission" date="2021-03" db="EMBL/GenBank/DDBJ databases">
        <title>Whole genome shotgun sequence of Actinoplanes consettensis NBRC 14913.</title>
        <authorList>
            <person name="Komaki H."/>
            <person name="Tamura T."/>
        </authorList>
    </citation>
    <scope>NUCLEOTIDE SEQUENCE</scope>
    <source>
        <strain evidence="2">NBRC 14913</strain>
    </source>
</reference>
<sequence>MAESQMNFGDMNFHGGQQNIGNHNTNVQNNSAAPADEVRDLLTAILGRHPQPAHAQREVAAIQAEIADGTPQARGRLQARLQSLADSAGSTRTVVEAAAAIGVIVAANWPL</sequence>
<dbReference type="AlphaFoldDB" id="A0A919VQE4"/>
<dbReference type="RefSeq" id="WP_212998938.1">
    <property type="nucleotide sequence ID" value="NZ_BAAATW010000015.1"/>
</dbReference>
<organism evidence="2 3">
    <name type="scientific">Winogradskya consettensis</name>
    <dbReference type="NCBI Taxonomy" id="113560"/>
    <lineage>
        <taxon>Bacteria</taxon>
        <taxon>Bacillati</taxon>
        <taxon>Actinomycetota</taxon>
        <taxon>Actinomycetes</taxon>
        <taxon>Micromonosporales</taxon>
        <taxon>Micromonosporaceae</taxon>
        <taxon>Winogradskya</taxon>
    </lineage>
</organism>
<feature type="compositionally biased region" description="Polar residues" evidence="1">
    <location>
        <begin position="15"/>
        <end position="30"/>
    </location>
</feature>
<gene>
    <name evidence="2" type="ORF">Aco04nite_42190</name>
</gene>
<proteinExistence type="predicted"/>
<dbReference type="Proteomes" id="UP000680865">
    <property type="component" value="Unassembled WGS sequence"/>
</dbReference>
<name>A0A919VQE4_9ACTN</name>
<dbReference type="EMBL" id="BOQP01000021">
    <property type="protein sequence ID" value="GIM74814.1"/>
    <property type="molecule type" value="Genomic_DNA"/>
</dbReference>
<feature type="region of interest" description="Disordered" evidence="1">
    <location>
        <begin position="1"/>
        <end position="30"/>
    </location>
</feature>